<comment type="subunit">
    <text evidence="2">Homotrimer.</text>
</comment>
<evidence type="ECO:0000313" key="14">
    <source>
        <dbReference type="EMBL" id="TDP73348.1"/>
    </source>
</evidence>
<evidence type="ECO:0000256" key="1">
    <source>
        <dbReference type="ARBA" id="ARBA00004571"/>
    </source>
</evidence>
<dbReference type="GO" id="GO:0006811">
    <property type="term" value="P:monoatomic ion transport"/>
    <property type="evidence" value="ECO:0007669"/>
    <property type="project" value="UniProtKB-KW"/>
</dbReference>
<feature type="domain" description="Porin" evidence="13">
    <location>
        <begin position="10"/>
        <end position="326"/>
    </location>
</feature>
<keyword evidence="4" id="KW-1134">Transmembrane beta strand</keyword>
<evidence type="ECO:0000256" key="6">
    <source>
        <dbReference type="ARBA" id="ARBA00022729"/>
    </source>
</evidence>
<dbReference type="Gene3D" id="2.40.160.10">
    <property type="entry name" value="Porin"/>
    <property type="match status" value="1"/>
</dbReference>
<evidence type="ECO:0000256" key="2">
    <source>
        <dbReference type="ARBA" id="ARBA00011233"/>
    </source>
</evidence>
<dbReference type="CDD" id="cd00342">
    <property type="entry name" value="gram_neg_porins"/>
    <property type="match status" value="1"/>
</dbReference>
<comment type="subcellular location">
    <subcellularLocation>
        <location evidence="1">Cell outer membrane</location>
        <topology evidence="1">Multi-pass membrane protein</topology>
    </subcellularLocation>
</comment>
<dbReference type="EMBL" id="SNXS01000002">
    <property type="protein sequence ID" value="TDP73348.1"/>
    <property type="molecule type" value="Genomic_DNA"/>
</dbReference>
<keyword evidence="5" id="KW-0812">Transmembrane</keyword>
<keyword evidence="10" id="KW-0998">Cell outer membrane</keyword>
<keyword evidence="9" id="KW-0472">Membrane</keyword>
<keyword evidence="6 12" id="KW-0732">Signal</keyword>
<evidence type="ECO:0000259" key="13">
    <source>
        <dbReference type="Pfam" id="PF13609"/>
    </source>
</evidence>
<evidence type="ECO:0000313" key="15">
    <source>
        <dbReference type="Proteomes" id="UP000295361"/>
    </source>
</evidence>
<comment type="caution">
    <text evidence="14">The sequence shown here is derived from an EMBL/GenBank/DDBJ whole genome shotgun (WGS) entry which is preliminary data.</text>
</comment>
<proteinExistence type="predicted"/>
<evidence type="ECO:0000256" key="11">
    <source>
        <dbReference type="SAM" id="MobiDB-lite"/>
    </source>
</evidence>
<dbReference type="InParanoid" id="A0A4R6QT61"/>
<evidence type="ECO:0000256" key="3">
    <source>
        <dbReference type="ARBA" id="ARBA00022448"/>
    </source>
</evidence>
<feature type="region of interest" description="Disordered" evidence="11">
    <location>
        <begin position="328"/>
        <end position="355"/>
    </location>
</feature>
<feature type="signal peptide" evidence="12">
    <location>
        <begin position="1"/>
        <end position="24"/>
    </location>
</feature>
<dbReference type="SUPFAM" id="SSF56935">
    <property type="entry name" value="Porins"/>
    <property type="match status" value="1"/>
</dbReference>
<dbReference type="Proteomes" id="UP000295361">
    <property type="component" value="Unassembled WGS sequence"/>
</dbReference>
<dbReference type="InterPro" id="IPR050298">
    <property type="entry name" value="Gram-neg_bact_OMP"/>
</dbReference>
<dbReference type="InterPro" id="IPR002299">
    <property type="entry name" value="Porin_Neis"/>
</dbReference>
<keyword evidence="3" id="KW-0813">Transport</keyword>
<protein>
    <submittedName>
        <fullName evidence="14">Putative porin</fullName>
    </submittedName>
</protein>
<dbReference type="GO" id="GO:0015288">
    <property type="term" value="F:porin activity"/>
    <property type="evidence" value="ECO:0007669"/>
    <property type="project" value="UniProtKB-KW"/>
</dbReference>
<dbReference type="Pfam" id="PF13609">
    <property type="entry name" value="Porin_4"/>
    <property type="match status" value="1"/>
</dbReference>
<dbReference type="PANTHER" id="PTHR34501:SF9">
    <property type="entry name" value="MAJOR OUTER MEMBRANE PROTEIN P.IA"/>
    <property type="match status" value="1"/>
</dbReference>
<keyword evidence="7" id="KW-0406">Ion transport</keyword>
<evidence type="ECO:0000256" key="5">
    <source>
        <dbReference type="ARBA" id="ARBA00022692"/>
    </source>
</evidence>
<dbReference type="InterPro" id="IPR023614">
    <property type="entry name" value="Porin_dom_sf"/>
</dbReference>
<keyword evidence="15" id="KW-1185">Reference proteome</keyword>
<feature type="chain" id="PRO_5020601287" evidence="12">
    <location>
        <begin position="25"/>
        <end position="355"/>
    </location>
</feature>
<dbReference type="PANTHER" id="PTHR34501">
    <property type="entry name" value="PROTEIN YDDL-RELATED"/>
    <property type="match status" value="1"/>
</dbReference>
<evidence type="ECO:0000256" key="9">
    <source>
        <dbReference type="ARBA" id="ARBA00023136"/>
    </source>
</evidence>
<evidence type="ECO:0000256" key="12">
    <source>
        <dbReference type="SAM" id="SignalP"/>
    </source>
</evidence>
<sequence>MKLHRLLAGTALAPALFLSLAAQAQVTVFGVLDLGLSRLSASGTSGQSLLNGDGNTSSRIGFRGTEDLGGGLKANFWIESAINVDTGTSGATSTNNKDSVSGGLTWGRRSTVGLQGPWGELRLGRDYVPSFSNLTTSMHPFGTNGVGSSGLLFYPVNAGGTTVRTSVRASNSVGYHLPANAAGVYGAVMLASGEQPGGAATSKDGNHQGLRLGWRSGGWNMAAAIGKTRYATGDYTQSNAGINYKLGAARLMALWGENKVGATRTRALMLGTQWELSAQGEVRIAYTTLKASGVASDATHLAIGYVHDLSKRTALYATAARIDNKGAGTRFNTGLSPTRPGGSSSGLDLGLRHSF</sequence>
<keyword evidence="8" id="KW-0626">Porin</keyword>
<organism evidence="14 15">
    <name type="scientific">Roseateles toxinivorans</name>
    <dbReference type="NCBI Taxonomy" id="270368"/>
    <lineage>
        <taxon>Bacteria</taxon>
        <taxon>Pseudomonadati</taxon>
        <taxon>Pseudomonadota</taxon>
        <taxon>Betaproteobacteria</taxon>
        <taxon>Burkholderiales</taxon>
        <taxon>Sphaerotilaceae</taxon>
        <taxon>Roseateles</taxon>
    </lineage>
</organism>
<accession>A0A4R6QT61</accession>
<dbReference type="PRINTS" id="PR00184">
    <property type="entry name" value="NEISSPPORIN"/>
</dbReference>
<dbReference type="RefSeq" id="WP_166651961.1">
    <property type="nucleotide sequence ID" value="NZ_SNXS01000002.1"/>
</dbReference>
<evidence type="ECO:0000256" key="7">
    <source>
        <dbReference type="ARBA" id="ARBA00023065"/>
    </source>
</evidence>
<gene>
    <name evidence="14" type="ORF">DES47_1021110</name>
</gene>
<dbReference type="AlphaFoldDB" id="A0A4R6QT61"/>
<reference evidence="14 15" key="1">
    <citation type="submission" date="2019-03" db="EMBL/GenBank/DDBJ databases">
        <title>Genomic Encyclopedia of Type Strains, Phase IV (KMG-IV): sequencing the most valuable type-strain genomes for metagenomic binning, comparative biology and taxonomic classification.</title>
        <authorList>
            <person name="Goeker M."/>
        </authorList>
    </citation>
    <scope>NUCLEOTIDE SEQUENCE [LARGE SCALE GENOMIC DNA]</scope>
    <source>
        <strain evidence="14 15">DSM 16998</strain>
    </source>
</reference>
<evidence type="ECO:0000256" key="8">
    <source>
        <dbReference type="ARBA" id="ARBA00023114"/>
    </source>
</evidence>
<name>A0A4R6QT61_9BURK</name>
<dbReference type="GO" id="GO:0046930">
    <property type="term" value="C:pore complex"/>
    <property type="evidence" value="ECO:0007669"/>
    <property type="project" value="UniProtKB-KW"/>
</dbReference>
<evidence type="ECO:0000256" key="4">
    <source>
        <dbReference type="ARBA" id="ARBA00022452"/>
    </source>
</evidence>
<dbReference type="InterPro" id="IPR033900">
    <property type="entry name" value="Gram_neg_porin_domain"/>
</dbReference>
<dbReference type="GO" id="GO:0009279">
    <property type="term" value="C:cell outer membrane"/>
    <property type="evidence" value="ECO:0007669"/>
    <property type="project" value="UniProtKB-SubCell"/>
</dbReference>
<evidence type="ECO:0000256" key="10">
    <source>
        <dbReference type="ARBA" id="ARBA00023237"/>
    </source>
</evidence>